<dbReference type="KEGG" id="ttu:TERTU_4623"/>
<dbReference type="AlphaFoldDB" id="C5BJX9"/>
<dbReference type="eggNOG" id="ENOG502Z8C7">
    <property type="taxonomic scope" value="Bacteria"/>
</dbReference>
<gene>
    <name evidence="2" type="ordered locus">TERTU_4623</name>
</gene>
<keyword evidence="3" id="KW-1185">Reference proteome</keyword>
<reference evidence="2 3" key="1">
    <citation type="journal article" date="2009" name="PLoS ONE">
        <title>The complete genome of Teredinibacter turnerae T7901: an intracellular endosymbiont of marine wood-boring bivalves (shipworms).</title>
        <authorList>
            <person name="Yang J.C."/>
            <person name="Madupu R."/>
            <person name="Durkin A.S."/>
            <person name="Ekborg N.A."/>
            <person name="Pedamallu C.S."/>
            <person name="Hostetler J.B."/>
            <person name="Radune D."/>
            <person name="Toms B.S."/>
            <person name="Henrissat B."/>
            <person name="Coutinho P.M."/>
            <person name="Schwarz S."/>
            <person name="Field L."/>
            <person name="Trindade-Silva A.E."/>
            <person name="Soares C.A.G."/>
            <person name="Elshahawi S."/>
            <person name="Hanora A."/>
            <person name="Schmidt E.W."/>
            <person name="Haygood M.G."/>
            <person name="Posfai J."/>
            <person name="Benner J."/>
            <person name="Madinger C."/>
            <person name="Nove J."/>
            <person name="Anton B."/>
            <person name="Chaudhary K."/>
            <person name="Foster J."/>
            <person name="Holman A."/>
            <person name="Kumar S."/>
            <person name="Lessard P.A."/>
            <person name="Luyten Y.A."/>
            <person name="Slatko B."/>
            <person name="Wood N."/>
            <person name="Wu B."/>
            <person name="Teplitski M."/>
            <person name="Mougous J.D."/>
            <person name="Ward N."/>
            <person name="Eisen J.A."/>
            <person name="Badger J.H."/>
            <person name="Distel D.L."/>
        </authorList>
    </citation>
    <scope>NUCLEOTIDE SEQUENCE [LARGE SCALE GENOMIC DNA]</scope>
    <source>
        <strain evidence="3">ATCC 39867 / T7901</strain>
    </source>
</reference>
<keyword evidence="1" id="KW-0812">Transmembrane</keyword>
<evidence type="ECO:0000256" key="1">
    <source>
        <dbReference type="SAM" id="Phobius"/>
    </source>
</evidence>
<dbReference type="EMBL" id="CP001614">
    <property type="protein sequence ID" value="ACR13155.1"/>
    <property type="molecule type" value="Genomic_DNA"/>
</dbReference>
<evidence type="ECO:0000313" key="2">
    <source>
        <dbReference type="EMBL" id="ACR13155.1"/>
    </source>
</evidence>
<name>C5BJX9_TERTT</name>
<keyword evidence="1" id="KW-1133">Transmembrane helix</keyword>
<keyword evidence="1" id="KW-0472">Membrane</keyword>
<dbReference type="STRING" id="377629.TERTU_4623"/>
<organism evidence="2 3">
    <name type="scientific">Teredinibacter turnerae (strain ATCC 39867 / T7901)</name>
    <dbReference type="NCBI Taxonomy" id="377629"/>
    <lineage>
        <taxon>Bacteria</taxon>
        <taxon>Pseudomonadati</taxon>
        <taxon>Pseudomonadota</taxon>
        <taxon>Gammaproteobacteria</taxon>
        <taxon>Cellvibrionales</taxon>
        <taxon>Cellvibrionaceae</taxon>
        <taxon>Teredinibacter</taxon>
    </lineage>
</organism>
<sequence length="680" mass="70942">MSYQHPLKHLANANNIGVSRQQGIATILVILMISLAMTVAAMGVMYTVRSNQQLQVAAHANTNAQADAWAGVEVFRKYLYQLADTQPEALADLSGELPIAINGLTSDALSLNADVVNVAVPAGQSAADTFDITVNITAQDATAKASSVIQVGYRIAPYLCAGGPVEISTMLDFYRDLDLGGGITVERDDHTSAEFFVDGSVSLNSISVSGIDQLAATEDITLGSAVYIPEVRSNGSLRLTGGASVGKAYVMGTIRTEGNGRVISEAYANGNINLGGGPSGRMYSLGDIANTAWANVESFQAAGDVTISGGSHGDIGARGDVNITSWINVGNVTAQQDINCPNGWTGFQQLRAAGALNGCGGGDAQGGVPVVVPVMDEIQAFSMTPVMVDAWALKSSANYVFEFVDGEMQVTVSNVHGVPNGAYHIGANSSGVKGFLCDQVSANGTCTSPAQPTHKICNGHSDQNRCFSYNQGQQRWDVDGKNMAPGVAWFEGDLNLGNGEYYNTFIATGDISTSGGHKTYSINFAGYDVICDNRFIHNSTNYFAGLYPTNFCDVSAGELISNAIGNIGMLAGGYSPADQTTYQGGNITLGASTEIFGTVMAGNYLFTGGDTEVHGYINANGLGAEGDGGNANRLGGSTTVDLTNLPPSFNPIEIPNMGGGGGACNTSENDVSRVYWSRYL</sequence>
<evidence type="ECO:0000313" key="3">
    <source>
        <dbReference type="Proteomes" id="UP000009080"/>
    </source>
</evidence>
<dbReference type="HOGENOM" id="CLU_388759_0_0_6"/>
<dbReference type="OrthoDB" id="6232704at2"/>
<dbReference type="Proteomes" id="UP000009080">
    <property type="component" value="Chromosome"/>
</dbReference>
<dbReference type="RefSeq" id="WP_015819268.1">
    <property type="nucleotide sequence ID" value="NC_012997.1"/>
</dbReference>
<accession>C5BJX9</accession>
<protein>
    <submittedName>
        <fullName evidence="2">Uncharacterized protein</fullName>
    </submittedName>
</protein>
<feature type="transmembrane region" description="Helical" evidence="1">
    <location>
        <begin position="24"/>
        <end position="46"/>
    </location>
</feature>
<proteinExistence type="predicted"/>